<dbReference type="InterPro" id="IPR011610">
    <property type="entry name" value="SAM_mthyl_Trfase_ML2640-like"/>
</dbReference>
<dbReference type="OrthoDB" id="9806164at2"/>
<name>A0A1H4B8E9_9BACT</name>
<dbReference type="EMBL" id="FNRL01000007">
    <property type="protein sequence ID" value="SEA44419.1"/>
    <property type="molecule type" value="Genomic_DNA"/>
</dbReference>
<dbReference type="GO" id="GO:0008168">
    <property type="term" value="F:methyltransferase activity"/>
    <property type="evidence" value="ECO:0007669"/>
    <property type="project" value="UniProtKB-UniRule"/>
</dbReference>
<dbReference type="InterPro" id="IPR029063">
    <property type="entry name" value="SAM-dependent_MTases_sf"/>
</dbReference>
<dbReference type="EC" id="2.1.1.-" evidence="4"/>
<dbReference type="NCBIfam" id="TIGR00027">
    <property type="entry name" value="mthyl_TIGR00027"/>
    <property type="match status" value="1"/>
</dbReference>
<protein>
    <recommendedName>
        <fullName evidence="4">S-adenosyl-L-methionine-dependent methyltransferase</fullName>
        <ecNumber evidence="4">2.1.1.-</ecNumber>
    </recommendedName>
</protein>
<evidence type="ECO:0000256" key="4">
    <source>
        <dbReference type="RuleBase" id="RU362030"/>
    </source>
</evidence>
<evidence type="ECO:0000313" key="6">
    <source>
        <dbReference type="Proteomes" id="UP000199656"/>
    </source>
</evidence>
<dbReference type="RefSeq" id="WP_089761106.1">
    <property type="nucleotide sequence ID" value="NZ_BKAT01000025.1"/>
</dbReference>
<reference evidence="6" key="1">
    <citation type="submission" date="2016-10" db="EMBL/GenBank/DDBJ databases">
        <authorList>
            <person name="Varghese N."/>
            <person name="Submissions S."/>
        </authorList>
    </citation>
    <scope>NUCLEOTIDE SEQUENCE [LARGE SCALE GENOMIC DNA]</scope>
    <source>
        <strain evidence="6">DSM 23920</strain>
    </source>
</reference>
<gene>
    <name evidence="5" type="ORF">SAMN05660909_01959</name>
</gene>
<evidence type="ECO:0000313" key="5">
    <source>
        <dbReference type="EMBL" id="SEA44419.1"/>
    </source>
</evidence>
<dbReference type="Gene3D" id="3.40.50.150">
    <property type="entry name" value="Vaccinia Virus protein VP39"/>
    <property type="match status" value="1"/>
</dbReference>
<comment type="similarity">
    <text evidence="1 4">Belongs to the UPF0677 family.</text>
</comment>
<keyword evidence="4" id="KW-0949">S-adenosyl-L-methionine</keyword>
<dbReference type="SUPFAM" id="SSF53335">
    <property type="entry name" value="S-adenosyl-L-methionine-dependent methyltransferases"/>
    <property type="match status" value="1"/>
</dbReference>
<dbReference type="PANTHER" id="PTHR43619">
    <property type="entry name" value="S-ADENOSYL-L-METHIONINE-DEPENDENT METHYLTRANSFERASE YKTD-RELATED"/>
    <property type="match status" value="1"/>
</dbReference>
<dbReference type="AlphaFoldDB" id="A0A1H4B8E9"/>
<evidence type="ECO:0000256" key="1">
    <source>
        <dbReference type="ARBA" id="ARBA00008138"/>
    </source>
</evidence>
<dbReference type="InterPro" id="IPR007213">
    <property type="entry name" value="Ppm1/Ppm2/Tcmp"/>
</dbReference>
<keyword evidence="6" id="KW-1185">Reference proteome</keyword>
<dbReference type="GO" id="GO:0032259">
    <property type="term" value="P:methylation"/>
    <property type="evidence" value="ECO:0007669"/>
    <property type="project" value="UniProtKB-KW"/>
</dbReference>
<sequence length="291" mass="33949">MKDDVSSRTAQYMALFRALETTRPKNNRLFTDPFAINFLDNQFKLHVYLSKFIPGWRGMVEKQIRKRIPGALSSGLARTRYIDDLLQQTIEAGNQQVFILGAGFDTRCLRLPFLKQLKVIEIDHPLTAAYKLKRLSKRLIPEKVFYHQIDFNKQSLDQLSAINNFNFSIPTTIIWEGVTNYLTQEAIDNTFDFLRRFTPGSTVIFTYVNKDVLEDPSRYEGAEKLLSDLNELEEEWLTGFDPAALPAYLNSYQFELVEDESATSYRQRYLPERTEKGYEFYRVACARRLTE</sequence>
<dbReference type="Proteomes" id="UP000199656">
    <property type="component" value="Unassembled WGS sequence"/>
</dbReference>
<keyword evidence="3 5" id="KW-0808">Transferase</keyword>
<evidence type="ECO:0000256" key="3">
    <source>
        <dbReference type="ARBA" id="ARBA00022679"/>
    </source>
</evidence>
<evidence type="ECO:0000256" key="2">
    <source>
        <dbReference type="ARBA" id="ARBA00022603"/>
    </source>
</evidence>
<proteinExistence type="inferred from homology"/>
<comment type="function">
    <text evidence="4">Exhibits S-adenosyl-L-methionine-dependent methyltransferase activity.</text>
</comment>
<organism evidence="5 6">
    <name type="scientific">Chitinophaga terrae</name>
    <name type="common">ex Kim and Jung 2007</name>
    <dbReference type="NCBI Taxonomy" id="408074"/>
    <lineage>
        <taxon>Bacteria</taxon>
        <taxon>Pseudomonadati</taxon>
        <taxon>Bacteroidota</taxon>
        <taxon>Chitinophagia</taxon>
        <taxon>Chitinophagales</taxon>
        <taxon>Chitinophagaceae</taxon>
        <taxon>Chitinophaga</taxon>
    </lineage>
</organism>
<keyword evidence="2 4" id="KW-0489">Methyltransferase</keyword>
<dbReference type="PANTHER" id="PTHR43619:SF2">
    <property type="entry name" value="S-ADENOSYL-L-METHIONINE-DEPENDENT METHYLTRANSFERASES SUPERFAMILY PROTEIN"/>
    <property type="match status" value="1"/>
</dbReference>
<dbReference type="Pfam" id="PF04072">
    <property type="entry name" value="LCM"/>
    <property type="match status" value="1"/>
</dbReference>
<dbReference type="STRING" id="408074.SAMN05660909_01959"/>
<accession>A0A1H4B8E9</accession>